<keyword evidence="2" id="KW-1185">Reference proteome</keyword>
<organism evidence="1 2">
    <name type="scientific">Rubellicoccus peritrichatus</name>
    <dbReference type="NCBI Taxonomy" id="3080537"/>
    <lineage>
        <taxon>Bacteria</taxon>
        <taxon>Pseudomonadati</taxon>
        <taxon>Verrucomicrobiota</taxon>
        <taxon>Opitutia</taxon>
        <taxon>Puniceicoccales</taxon>
        <taxon>Cerasicoccaceae</taxon>
        <taxon>Rubellicoccus</taxon>
    </lineage>
</organism>
<accession>A0AAQ3L606</accession>
<evidence type="ECO:0000313" key="1">
    <source>
        <dbReference type="EMBL" id="WOO40109.1"/>
    </source>
</evidence>
<sequence length="131" mass="15612">MKRLALKLPDRMATYREKLEFLYEWEEVHFHKKVLDFVQLFKEIAPEHLWNTYLYHVLIGSTPPDDVQHHDLEEEDFSIARFIDHEFERLRTEIFGDAVEGVCLSCKHRPENIEKSNSTPFESKVSDYLSA</sequence>
<dbReference type="EMBL" id="CP136920">
    <property type="protein sequence ID" value="WOO40109.1"/>
    <property type="molecule type" value="Genomic_DNA"/>
</dbReference>
<reference evidence="1 2" key="1">
    <citation type="submission" date="2023-10" db="EMBL/GenBank/DDBJ databases">
        <title>Rubellicoccus peritrichatus gen. nov., sp. nov., isolated from an algae of coral reef tank.</title>
        <authorList>
            <person name="Luo J."/>
        </authorList>
    </citation>
    <scope>NUCLEOTIDE SEQUENCE [LARGE SCALE GENOMIC DNA]</scope>
    <source>
        <strain evidence="1 2">CR14</strain>
    </source>
</reference>
<dbReference type="Proteomes" id="UP001304300">
    <property type="component" value="Chromosome"/>
</dbReference>
<dbReference type="KEGG" id="puo:RZN69_15925"/>
<proteinExistence type="predicted"/>
<name>A0AAQ3L606_9BACT</name>
<gene>
    <name evidence="1" type="ORF">RZN69_15925</name>
</gene>
<dbReference type="RefSeq" id="WP_317832221.1">
    <property type="nucleotide sequence ID" value="NZ_CP136920.1"/>
</dbReference>
<dbReference type="AlphaFoldDB" id="A0AAQ3L606"/>
<evidence type="ECO:0000313" key="2">
    <source>
        <dbReference type="Proteomes" id="UP001304300"/>
    </source>
</evidence>
<protein>
    <submittedName>
        <fullName evidence="1">Uncharacterized protein</fullName>
    </submittedName>
</protein>